<keyword evidence="9" id="KW-0862">Zinc</keyword>
<evidence type="ECO:0000256" key="4">
    <source>
        <dbReference type="ARBA" id="ARBA00012111"/>
    </source>
</evidence>
<evidence type="ECO:0000256" key="3">
    <source>
        <dbReference type="ARBA" id="ARBA00007738"/>
    </source>
</evidence>
<feature type="compositionally biased region" description="Polar residues" evidence="14">
    <location>
        <begin position="1"/>
        <end position="10"/>
    </location>
</feature>
<keyword evidence="13" id="KW-0539">Nucleus</keyword>
<feature type="region of interest" description="Disordered" evidence="14">
    <location>
        <begin position="1"/>
        <end position="52"/>
    </location>
</feature>
<dbReference type="InterPro" id="IPR001876">
    <property type="entry name" value="Znf_RanBP2"/>
</dbReference>
<reference evidence="16 17" key="1">
    <citation type="journal article" date="2019" name="Plant Biotechnol. J.">
        <title>The red bayberry genome and genetic basis of sex determination.</title>
        <authorList>
            <person name="Jia H.M."/>
            <person name="Jia H.J."/>
            <person name="Cai Q.L."/>
            <person name="Wang Y."/>
            <person name="Zhao H.B."/>
            <person name="Yang W.F."/>
            <person name="Wang G.Y."/>
            <person name="Li Y.H."/>
            <person name="Zhan D.L."/>
            <person name="Shen Y.T."/>
            <person name="Niu Q.F."/>
            <person name="Chang L."/>
            <person name="Qiu J."/>
            <person name="Zhao L."/>
            <person name="Xie H.B."/>
            <person name="Fu W.Y."/>
            <person name="Jin J."/>
            <person name="Li X.W."/>
            <person name="Jiao Y."/>
            <person name="Zhou C.C."/>
            <person name="Tu T."/>
            <person name="Chai C.Y."/>
            <person name="Gao J.L."/>
            <person name="Fan L.J."/>
            <person name="van de Weg E."/>
            <person name="Wang J.Y."/>
            <person name="Gao Z.S."/>
        </authorList>
    </citation>
    <scope>NUCLEOTIDE SEQUENCE [LARGE SCALE GENOMIC DNA]</scope>
    <source>
        <tissue evidence="16">Leaves</tissue>
    </source>
</reference>
<comment type="similarity">
    <text evidence="3">Belongs to the histone deacetylase family. HD type 2 subfamily.</text>
</comment>
<keyword evidence="17" id="KW-1185">Reference proteome</keyword>
<feature type="compositionally biased region" description="Basic and acidic residues" evidence="14">
    <location>
        <begin position="18"/>
        <end position="36"/>
    </location>
</feature>
<evidence type="ECO:0000256" key="6">
    <source>
        <dbReference type="ARBA" id="ARBA00022723"/>
    </source>
</evidence>
<comment type="subcellular location">
    <subcellularLocation>
        <location evidence="2">Nucleus</location>
    </subcellularLocation>
</comment>
<dbReference type="GO" id="GO:0040029">
    <property type="term" value="P:epigenetic regulation of gene expression"/>
    <property type="evidence" value="ECO:0007669"/>
    <property type="project" value="TreeGrafter"/>
</dbReference>
<dbReference type="InterPro" id="IPR023696">
    <property type="entry name" value="Ureohydrolase_dom_sf"/>
</dbReference>
<dbReference type="Gene3D" id="3.40.800.20">
    <property type="entry name" value="Histone deacetylase domain"/>
    <property type="match status" value="2"/>
</dbReference>
<evidence type="ECO:0000256" key="10">
    <source>
        <dbReference type="ARBA" id="ARBA00022853"/>
    </source>
</evidence>
<dbReference type="EC" id="3.5.1.98" evidence="4"/>
<evidence type="ECO:0000313" key="16">
    <source>
        <dbReference type="EMBL" id="KAB1212665.1"/>
    </source>
</evidence>
<evidence type="ECO:0000256" key="13">
    <source>
        <dbReference type="ARBA" id="ARBA00023242"/>
    </source>
</evidence>
<dbReference type="PROSITE" id="PS01358">
    <property type="entry name" value="ZF_RANBP2_1"/>
    <property type="match status" value="1"/>
</dbReference>
<organism evidence="16 17">
    <name type="scientific">Morella rubra</name>
    <name type="common">Chinese bayberry</name>
    <dbReference type="NCBI Taxonomy" id="262757"/>
    <lineage>
        <taxon>Eukaryota</taxon>
        <taxon>Viridiplantae</taxon>
        <taxon>Streptophyta</taxon>
        <taxon>Embryophyta</taxon>
        <taxon>Tracheophyta</taxon>
        <taxon>Spermatophyta</taxon>
        <taxon>Magnoliopsida</taxon>
        <taxon>eudicotyledons</taxon>
        <taxon>Gunneridae</taxon>
        <taxon>Pentapetalae</taxon>
        <taxon>rosids</taxon>
        <taxon>fabids</taxon>
        <taxon>Fagales</taxon>
        <taxon>Myricaceae</taxon>
        <taxon>Morella</taxon>
    </lineage>
</organism>
<keyword evidence="7" id="KW-0863">Zinc-finger</keyword>
<evidence type="ECO:0000256" key="5">
    <source>
        <dbReference type="ARBA" id="ARBA00022491"/>
    </source>
</evidence>
<dbReference type="SUPFAM" id="SSF52768">
    <property type="entry name" value="Arginase/deacetylase"/>
    <property type="match status" value="1"/>
</dbReference>
<keyword evidence="12" id="KW-0804">Transcription</keyword>
<dbReference type="GO" id="GO:0000118">
    <property type="term" value="C:histone deacetylase complex"/>
    <property type="evidence" value="ECO:0007669"/>
    <property type="project" value="TreeGrafter"/>
</dbReference>
<evidence type="ECO:0000256" key="12">
    <source>
        <dbReference type="ARBA" id="ARBA00023163"/>
    </source>
</evidence>
<dbReference type="Proteomes" id="UP000516437">
    <property type="component" value="Chromosome 5"/>
</dbReference>
<evidence type="ECO:0000256" key="7">
    <source>
        <dbReference type="ARBA" id="ARBA00022771"/>
    </source>
</evidence>
<evidence type="ECO:0000256" key="2">
    <source>
        <dbReference type="ARBA" id="ARBA00004123"/>
    </source>
</evidence>
<feature type="compositionally biased region" description="Acidic residues" evidence="14">
    <location>
        <begin position="85"/>
        <end position="97"/>
    </location>
</feature>
<feature type="compositionally biased region" description="Polar residues" evidence="14">
    <location>
        <begin position="71"/>
        <end position="83"/>
    </location>
</feature>
<evidence type="ECO:0000259" key="15">
    <source>
        <dbReference type="PROSITE" id="PS01358"/>
    </source>
</evidence>
<dbReference type="GO" id="GO:0005737">
    <property type="term" value="C:cytoplasm"/>
    <property type="evidence" value="ECO:0007669"/>
    <property type="project" value="TreeGrafter"/>
</dbReference>
<dbReference type="PANTHER" id="PTHR10625">
    <property type="entry name" value="HISTONE DEACETYLASE HDAC1-RELATED"/>
    <property type="match status" value="1"/>
</dbReference>
<evidence type="ECO:0000256" key="9">
    <source>
        <dbReference type="ARBA" id="ARBA00022833"/>
    </source>
</evidence>
<dbReference type="GO" id="GO:0008270">
    <property type="term" value="F:zinc ion binding"/>
    <property type="evidence" value="ECO:0007669"/>
    <property type="project" value="UniProtKB-KW"/>
</dbReference>
<evidence type="ECO:0000313" key="17">
    <source>
        <dbReference type="Proteomes" id="UP000516437"/>
    </source>
</evidence>
<gene>
    <name evidence="16" type="ORF">CJ030_MR5G009707</name>
</gene>
<protein>
    <recommendedName>
        <fullName evidence="4">histone deacetylase</fullName>
        <ecNumber evidence="4">3.5.1.98</ecNumber>
    </recommendedName>
</protein>
<dbReference type="GO" id="GO:0141221">
    <property type="term" value="F:histone deacetylase activity, hydrolytic mechanism"/>
    <property type="evidence" value="ECO:0007669"/>
    <property type="project" value="UniProtKB-EC"/>
</dbReference>
<comment type="caution">
    <text evidence="16">The sequence shown here is derived from an EMBL/GenBank/DDBJ whole genome shotgun (WGS) entry which is preliminary data.</text>
</comment>
<dbReference type="AlphaFoldDB" id="A0A6A1VJ86"/>
<keyword evidence="11" id="KW-0805">Transcription regulation</keyword>
<evidence type="ECO:0000256" key="14">
    <source>
        <dbReference type="SAM" id="MobiDB-lite"/>
    </source>
</evidence>
<keyword evidence="10" id="KW-0156">Chromatin regulator</keyword>
<keyword evidence="6" id="KW-0479">Metal-binding</keyword>
<proteinExistence type="inferred from homology"/>
<evidence type="ECO:0000256" key="8">
    <source>
        <dbReference type="ARBA" id="ARBA00022801"/>
    </source>
</evidence>
<comment type="cofactor">
    <cofactor evidence="1">
        <name>Zn(2+)</name>
        <dbReference type="ChEBI" id="CHEBI:29105"/>
    </cofactor>
</comment>
<keyword evidence="5" id="KW-0678">Repressor</keyword>
<evidence type="ECO:0000256" key="11">
    <source>
        <dbReference type="ARBA" id="ARBA00023015"/>
    </source>
</evidence>
<evidence type="ECO:0000256" key="1">
    <source>
        <dbReference type="ARBA" id="ARBA00001947"/>
    </source>
</evidence>
<sequence>MAAETLQMSRLANGEAENSLHEQNDQIRRQHPKERCANLGSDGTAAGPCCEENGGEVTDVIRKKKERRQPQEMTFQDMYNNQGLFDEDDDEDSDWEPAQEHVEIVKWFCTNCTMVNLDDVIHCDICGEHKKSGILRHGFYASPFSQDVDPIVAESDIKERHKDCVRTLDIVYSGCSSYAILTICGVSVARCQMLVIDANVEMKSHPHPERPDRLRAIAASLATAGIFPGRCYPIPVREITKEELQMVHSLEHIETVELTSHILASYFTPDTYANEHSACAARLAAGVCADLATEIFLGRAKNGFALVRPPGHHAGVRQAMGFCLHNNAAVAALAAQVAGAKKVLIVDWDVHHGNGTQEIFEQNKSVLYISLHRHEGGKFYPGTGAAHEMSFVKEENGTSEFAPDFTIISAGFDAARGDPLGCCDVTPAGYAQMTHMLTTLSSGKLLVILEGGYNLRSISSSATAVIKVNISPNICKVLLGGSPGCNVDNTLPSKAGVRTVLEVLKIQMNFWPTLGSKYSDLQSHWGMYCLENRSEDLALGIPLYVFIVINIGYF</sequence>
<dbReference type="PRINTS" id="PR01270">
    <property type="entry name" value="HDASUPER"/>
</dbReference>
<keyword evidence="8" id="KW-0378">Hydrolase</keyword>
<dbReference type="PANTHER" id="PTHR10625:SF5">
    <property type="entry name" value="HISTONE DEACETYLASE"/>
    <property type="match status" value="1"/>
</dbReference>
<accession>A0A6A1VJ86</accession>
<dbReference type="InterPro" id="IPR023801">
    <property type="entry name" value="His_deacetylse_dom"/>
</dbReference>
<feature type="region of interest" description="Disordered" evidence="14">
    <location>
        <begin position="65"/>
        <end position="97"/>
    </location>
</feature>
<feature type="domain" description="RanBP2-type" evidence="15">
    <location>
        <begin position="107"/>
        <end position="126"/>
    </location>
</feature>
<name>A0A6A1VJ86_9ROSI</name>
<dbReference type="InterPro" id="IPR037138">
    <property type="entry name" value="His_deacetylse_dom_sf"/>
</dbReference>
<dbReference type="Pfam" id="PF00850">
    <property type="entry name" value="Hist_deacetyl"/>
    <property type="match status" value="2"/>
</dbReference>
<dbReference type="CDD" id="cd09992">
    <property type="entry name" value="HDAC_classII"/>
    <property type="match status" value="1"/>
</dbReference>
<dbReference type="InterPro" id="IPR000286">
    <property type="entry name" value="HDACs"/>
</dbReference>
<dbReference type="EMBL" id="RXIC02000023">
    <property type="protein sequence ID" value="KAB1212665.1"/>
    <property type="molecule type" value="Genomic_DNA"/>
</dbReference>
<dbReference type="OrthoDB" id="424012at2759"/>